<protein>
    <recommendedName>
        <fullName evidence="9">Protein translocase subunit SecD</fullName>
    </recommendedName>
</protein>
<feature type="region of interest" description="Disordered" evidence="10">
    <location>
        <begin position="563"/>
        <end position="602"/>
    </location>
</feature>
<evidence type="ECO:0000256" key="3">
    <source>
        <dbReference type="ARBA" id="ARBA00022475"/>
    </source>
</evidence>
<sequence length="602" mass="64195">MNAKKSPWRALIGLLVIAAVGITTLVIGTFASDASYTPKLALDLEGGTQVILTPKNTAGSDAREVTAEDMAEAINVIRQRVDASGVAEAEISTLGSDSIVVAIPGQANAETLDLIRQSATMRFRPVLAQGYSQAALEQFSQSGAQSGEQSGGSEESQSGEAPQSDEVSQSGAAEVDPETLADEPTQTPENNSDFAWVTERVLYDFENIDCADPEAQAAARNDDPAKPLVACDTEGMQKFILGPADIEGERLKSATAGMIYNQTGQSTGKWGVNLELDAEGTEQFAAVSQRLYDFHKANENDNRGRFAVVLDGSVIVAPNMNVPISDGKAQIEGNFTASSASALANQLSFGSLPLNFEVQTEQQISATLGANHLEKGIWAGIIGLILVVLWMLWQYRGLTLVSAGSLIVAAGLTYLAITLLSWLMGYRLSLPGVVGLIVAVGITADSFIVYFERIRDEVRDGRPLADAVETGWKRARRTVMISDAVNLVAAVVLYLLAVGGVQGFAFTLGLTTIIDLVVIFLFTHPLMSLLMRTRFFGEGHKWSGLDPEHLGAKSGAVYAGRGRVLHPKHPGEGRPERGKSLAERKRESVTVSDTAQEAGDAQ</sequence>
<keyword evidence="15" id="KW-1185">Reference proteome</keyword>
<dbReference type="HAMAP" id="MF_01463_B">
    <property type="entry name" value="SecD_B"/>
    <property type="match status" value="1"/>
</dbReference>
<evidence type="ECO:0000259" key="11">
    <source>
        <dbReference type="Pfam" id="PF02355"/>
    </source>
</evidence>
<dbReference type="GO" id="GO:0006605">
    <property type="term" value="P:protein targeting"/>
    <property type="evidence" value="ECO:0007669"/>
    <property type="project" value="UniProtKB-UniRule"/>
</dbReference>
<evidence type="ECO:0000313" key="15">
    <source>
        <dbReference type="Proteomes" id="UP000470875"/>
    </source>
</evidence>
<dbReference type="GO" id="GO:0005886">
    <property type="term" value="C:plasma membrane"/>
    <property type="evidence" value="ECO:0007669"/>
    <property type="project" value="UniProtKB-SubCell"/>
</dbReference>
<keyword evidence="3 9" id="KW-1003">Cell membrane</keyword>
<feature type="transmembrane region" description="Helical" evidence="9">
    <location>
        <begin position="376"/>
        <end position="393"/>
    </location>
</feature>
<feature type="transmembrane region" description="Helical" evidence="9">
    <location>
        <begin position="479"/>
        <end position="497"/>
    </location>
</feature>
<dbReference type="PANTHER" id="PTHR30081">
    <property type="entry name" value="PROTEIN-EXPORT MEMBRANE PROTEIN SEC"/>
    <property type="match status" value="1"/>
</dbReference>
<comment type="caution">
    <text evidence="9">Lacks conserved residue(s) required for the propagation of feature annotation.</text>
</comment>
<evidence type="ECO:0000256" key="7">
    <source>
        <dbReference type="ARBA" id="ARBA00023010"/>
    </source>
</evidence>
<comment type="function">
    <text evidence="9">Part of the Sec protein translocase complex. Interacts with the SecYEG preprotein conducting channel. SecDF uses the proton motive force (PMF) to complete protein translocation after the ATP-dependent function of SecA.</text>
</comment>
<dbReference type="InterPro" id="IPR022813">
    <property type="entry name" value="SecD/SecF_arch_bac"/>
</dbReference>
<keyword evidence="5 9" id="KW-0653">Protein transport</keyword>
<dbReference type="SUPFAM" id="SSF82866">
    <property type="entry name" value="Multidrug efflux transporter AcrB transmembrane domain"/>
    <property type="match status" value="1"/>
</dbReference>
<evidence type="ECO:0000256" key="2">
    <source>
        <dbReference type="ARBA" id="ARBA00022448"/>
    </source>
</evidence>
<dbReference type="NCBIfam" id="TIGR01129">
    <property type="entry name" value="secD"/>
    <property type="match status" value="1"/>
</dbReference>
<name>A0A6N7W2J0_9ACTO</name>
<dbReference type="InterPro" id="IPR048634">
    <property type="entry name" value="SecD_SecF_C"/>
</dbReference>
<feature type="domain" description="Protein export membrane protein SecD/SecF C-terminal" evidence="11">
    <location>
        <begin position="355"/>
        <end position="529"/>
    </location>
</feature>
<dbReference type="PANTHER" id="PTHR30081:SF1">
    <property type="entry name" value="PROTEIN TRANSLOCASE SUBUNIT SECD"/>
    <property type="match status" value="1"/>
</dbReference>
<proteinExistence type="inferred from homology"/>
<dbReference type="InterPro" id="IPR005791">
    <property type="entry name" value="SecD"/>
</dbReference>
<dbReference type="InterPro" id="IPR055344">
    <property type="entry name" value="SecD_SecF_C_bact"/>
</dbReference>
<gene>
    <name evidence="9 14" type="primary">secD</name>
    <name evidence="14" type="ORF">FYJ24_01750</name>
</gene>
<comment type="caution">
    <text evidence="14">The sequence shown here is derived from an EMBL/GenBank/DDBJ whole genome shotgun (WGS) entry which is preliminary data.</text>
</comment>
<keyword evidence="7 9" id="KW-0811">Translocation</keyword>
<dbReference type="Pfam" id="PF22599">
    <property type="entry name" value="SecDF_P1_head"/>
    <property type="match status" value="1"/>
</dbReference>
<dbReference type="RefSeq" id="WP_154543025.1">
    <property type="nucleotide sequence ID" value="NZ_VULO01000002.1"/>
</dbReference>
<feature type="transmembrane region" description="Helical" evidence="9">
    <location>
        <begin position="400"/>
        <end position="424"/>
    </location>
</feature>
<keyword evidence="8 9" id="KW-0472">Membrane</keyword>
<feature type="transmembrane region" description="Helical" evidence="9">
    <location>
        <begin position="430"/>
        <end position="451"/>
    </location>
</feature>
<dbReference type="Pfam" id="PF21760">
    <property type="entry name" value="SecD_1st"/>
    <property type="match status" value="1"/>
</dbReference>
<organism evidence="14 15">
    <name type="scientific">Scrofimicrobium canadense</name>
    <dbReference type="NCBI Taxonomy" id="2652290"/>
    <lineage>
        <taxon>Bacteria</taxon>
        <taxon>Bacillati</taxon>
        <taxon>Actinomycetota</taxon>
        <taxon>Actinomycetes</taxon>
        <taxon>Actinomycetales</taxon>
        <taxon>Actinomycetaceae</taxon>
        <taxon>Scrofimicrobium</taxon>
    </lineage>
</organism>
<dbReference type="InterPro" id="IPR054384">
    <property type="entry name" value="SecDF_P1_head"/>
</dbReference>
<dbReference type="Gene3D" id="3.30.1360.200">
    <property type="match status" value="1"/>
</dbReference>
<keyword evidence="2 9" id="KW-0813">Transport</keyword>
<evidence type="ECO:0000259" key="13">
    <source>
        <dbReference type="Pfam" id="PF22599"/>
    </source>
</evidence>
<feature type="compositionally biased region" description="Polar residues" evidence="10">
    <location>
        <begin position="184"/>
        <end position="193"/>
    </location>
</feature>
<feature type="compositionally biased region" description="Low complexity" evidence="10">
    <location>
        <begin position="139"/>
        <end position="160"/>
    </location>
</feature>
<comment type="similarity">
    <text evidence="9">Belongs to the SecD/SecF family. SecD subfamily.</text>
</comment>
<evidence type="ECO:0000256" key="6">
    <source>
        <dbReference type="ARBA" id="ARBA00022989"/>
    </source>
</evidence>
<evidence type="ECO:0000313" key="14">
    <source>
        <dbReference type="EMBL" id="MSS83505.1"/>
    </source>
</evidence>
<keyword evidence="6 9" id="KW-1133">Transmembrane helix</keyword>
<feature type="domain" description="Protein translocase subunit SecDF P1" evidence="12">
    <location>
        <begin position="70"/>
        <end position="126"/>
    </location>
</feature>
<dbReference type="InterPro" id="IPR048631">
    <property type="entry name" value="SecD_1st"/>
</dbReference>
<dbReference type="GO" id="GO:0015450">
    <property type="term" value="F:protein-transporting ATPase activity"/>
    <property type="evidence" value="ECO:0007669"/>
    <property type="project" value="InterPro"/>
</dbReference>
<feature type="compositionally biased region" description="Basic and acidic residues" evidence="10">
    <location>
        <begin position="569"/>
        <end position="588"/>
    </location>
</feature>
<accession>A0A6N7W2J0</accession>
<evidence type="ECO:0000256" key="5">
    <source>
        <dbReference type="ARBA" id="ARBA00022927"/>
    </source>
</evidence>
<reference evidence="14 15" key="1">
    <citation type="submission" date="2019-08" db="EMBL/GenBank/DDBJ databases">
        <title>In-depth cultivation of the pig gut microbiome towards novel bacterial diversity and tailored functional studies.</title>
        <authorList>
            <person name="Wylensek D."/>
            <person name="Hitch T.C.A."/>
            <person name="Clavel T."/>
        </authorList>
    </citation>
    <scope>NUCLEOTIDE SEQUENCE [LARGE SCALE GENOMIC DNA]</scope>
    <source>
        <strain evidence="14 15">WB03_NA08</strain>
    </source>
</reference>
<comment type="subcellular location">
    <subcellularLocation>
        <location evidence="1 9">Cell membrane</location>
        <topology evidence="1 9">Multi-pass membrane protein</topology>
    </subcellularLocation>
</comment>
<feature type="domain" description="SecDF P1 head subdomain" evidence="13">
    <location>
        <begin position="243"/>
        <end position="353"/>
    </location>
</feature>
<evidence type="ECO:0000256" key="8">
    <source>
        <dbReference type="ARBA" id="ARBA00023136"/>
    </source>
</evidence>
<dbReference type="NCBIfam" id="TIGR00916">
    <property type="entry name" value="2A0604s01"/>
    <property type="match status" value="1"/>
</dbReference>
<evidence type="ECO:0000256" key="10">
    <source>
        <dbReference type="SAM" id="MobiDB-lite"/>
    </source>
</evidence>
<feature type="transmembrane region" description="Helical" evidence="9">
    <location>
        <begin position="503"/>
        <end position="522"/>
    </location>
</feature>
<evidence type="ECO:0000256" key="9">
    <source>
        <dbReference type="HAMAP-Rule" id="MF_01463"/>
    </source>
</evidence>
<evidence type="ECO:0000259" key="12">
    <source>
        <dbReference type="Pfam" id="PF21760"/>
    </source>
</evidence>
<dbReference type="GO" id="GO:0065002">
    <property type="term" value="P:intracellular protein transmembrane transport"/>
    <property type="evidence" value="ECO:0007669"/>
    <property type="project" value="UniProtKB-UniRule"/>
</dbReference>
<evidence type="ECO:0000256" key="4">
    <source>
        <dbReference type="ARBA" id="ARBA00022692"/>
    </source>
</evidence>
<feature type="region of interest" description="Disordered" evidence="10">
    <location>
        <begin position="139"/>
        <end position="194"/>
    </location>
</feature>
<comment type="subunit">
    <text evidence="9">Forms a complex with SecF. Part of the essential Sec protein translocation apparatus which comprises SecA, SecYEG and auxiliary proteins SecDF. Other proteins may also be involved.</text>
</comment>
<dbReference type="Gene3D" id="3.30.70.3220">
    <property type="match status" value="1"/>
</dbReference>
<dbReference type="GO" id="GO:0043952">
    <property type="term" value="P:protein transport by the Sec complex"/>
    <property type="evidence" value="ECO:0007669"/>
    <property type="project" value="UniProtKB-UniRule"/>
</dbReference>
<dbReference type="EMBL" id="VULO01000002">
    <property type="protein sequence ID" value="MSS83505.1"/>
    <property type="molecule type" value="Genomic_DNA"/>
</dbReference>
<evidence type="ECO:0000256" key="1">
    <source>
        <dbReference type="ARBA" id="ARBA00004651"/>
    </source>
</evidence>
<dbReference type="Proteomes" id="UP000470875">
    <property type="component" value="Unassembled WGS sequence"/>
</dbReference>
<dbReference type="AlphaFoldDB" id="A0A6N7W2J0"/>
<dbReference type="Pfam" id="PF02355">
    <property type="entry name" value="SecD_SecF_C"/>
    <property type="match status" value="1"/>
</dbReference>
<keyword evidence="4 9" id="KW-0812">Transmembrane</keyword>